<keyword evidence="4" id="KW-0808">Transferase</keyword>
<dbReference type="NCBIfam" id="TIGR00744">
    <property type="entry name" value="ROK_glcA_fam"/>
    <property type="match status" value="1"/>
</dbReference>
<dbReference type="InterPro" id="IPR043129">
    <property type="entry name" value="ATPase_NBD"/>
</dbReference>
<dbReference type="GO" id="GO:0006096">
    <property type="term" value="P:glycolytic process"/>
    <property type="evidence" value="ECO:0007669"/>
    <property type="project" value="InterPro"/>
</dbReference>
<evidence type="ECO:0000313" key="9">
    <source>
        <dbReference type="EMBL" id="TCN22873.1"/>
    </source>
</evidence>
<dbReference type="GO" id="GO:0005737">
    <property type="term" value="C:cytoplasm"/>
    <property type="evidence" value="ECO:0007669"/>
    <property type="project" value="InterPro"/>
</dbReference>
<sequence>MAEKWLVGVDLGGTTTKIAFISFYGEILNKWEIPTDKSNEGKNIPTDIAKAIDHKLDELAHSKNEIHGIGIGAPGPVDLTSGIIYEAVNLGWKDQYPLKDLLEVETSLPVVVDNDANVAALGEMWKGAGNGAKDLVCVTLGTGVGGGVIANGDIVHGKRGAAGEIGHITSIAVGGAPCNCGKSGCLETIASATGIVRLAHEALQKGQQEGKLGEIFREYGQVSAKDVFDAARNGEKSALEVIENVASHLGVALANIANTLNPEKIVLGGGVSRAGDILLGPVKENFLKHSFPSVAKSTEIAIATLGNDAGVIGAAWLVKNKISL</sequence>
<keyword evidence="5" id="KW-0547">Nucleotide-binding</keyword>
<dbReference type="Gene3D" id="3.30.420.40">
    <property type="match status" value="2"/>
</dbReference>
<dbReference type="Pfam" id="PF00480">
    <property type="entry name" value="ROK"/>
    <property type="match status" value="1"/>
</dbReference>
<dbReference type="InterPro" id="IPR004654">
    <property type="entry name" value="ROK_glcA"/>
</dbReference>
<protein>
    <recommendedName>
        <fullName evidence="3">Glucokinase</fullName>
        <ecNumber evidence="2">2.7.1.2</ecNumber>
    </recommendedName>
    <alternativeName>
        <fullName evidence="8">Glucose kinase</fullName>
    </alternativeName>
</protein>
<dbReference type="AlphaFoldDB" id="A0A4R2B962"/>
<dbReference type="PANTHER" id="PTHR18964:SF149">
    <property type="entry name" value="BIFUNCTIONAL UDP-N-ACETYLGLUCOSAMINE 2-EPIMERASE_N-ACETYLMANNOSAMINE KINASE"/>
    <property type="match status" value="1"/>
</dbReference>
<keyword evidence="10" id="KW-1185">Reference proteome</keyword>
<dbReference type="Proteomes" id="UP000295689">
    <property type="component" value="Unassembled WGS sequence"/>
</dbReference>
<reference evidence="9 10" key="1">
    <citation type="journal article" date="2015" name="Stand. Genomic Sci.">
        <title>Genomic Encyclopedia of Bacterial and Archaeal Type Strains, Phase III: the genomes of soil and plant-associated and newly described type strains.</title>
        <authorList>
            <person name="Whitman W.B."/>
            <person name="Woyke T."/>
            <person name="Klenk H.P."/>
            <person name="Zhou Y."/>
            <person name="Lilburn T.G."/>
            <person name="Beck B.J."/>
            <person name="De Vos P."/>
            <person name="Vandamme P."/>
            <person name="Eisen J.A."/>
            <person name="Garrity G."/>
            <person name="Hugenholtz P."/>
            <person name="Kyrpides N.C."/>
        </authorList>
    </citation>
    <scope>NUCLEOTIDE SEQUENCE [LARGE SCALE GENOMIC DNA]</scope>
    <source>
        <strain evidence="9 10">CV53</strain>
    </source>
</reference>
<dbReference type="EMBL" id="SLVV01000009">
    <property type="protein sequence ID" value="TCN22873.1"/>
    <property type="molecule type" value="Genomic_DNA"/>
</dbReference>
<dbReference type="PANTHER" id="PTHR18964">
    <property type="entry name" value="ROK (REPRESSOR, ORF, KINASE) FAMILY"/>
    <property type="match status" value="1"/>
</dbReference>
<proteinExistence type="inferred from homology"/>
<dbReference type="SUPFAM" id="SSF53067">
    <property type="entry name" value="Actin-like ATPase domain"/>
    <property type="match status" value="1"/>
</dbReference>
<dbReference type="InterPro" id="IPR000600">
    <property type="entry name" value="ROK"/>
</dbReference>
<evidence type="ECO:0000256" key="8">
    <source>
        <dbReference type="ARBA" id="ARBA00032386"/>
    </source>
</evidence>
<comment type="similarity">
    <text evidence="1">Belongs to the ROK (NagC/XylR) family.</text>
</comment>
<dbReference type="PROSITE" id="PS01125">
    <property type="entry name" value="ROK"/>
    <property type="match status" value="1"/>
</dbReference>
<organism evidence="9 10">
    <name type="scientific">Mesobacillus foraminis</name>
    <dbReference type="NCBI Taxonomy" id="279826"/>
    <lineage>
        <taxon>Bacteria</taxon>
        <taxon>Bacillati</taxon>
        <taxon>Bacillota</taxon>
        <taxon>Bacilli</taxon>
        <taxon>Bacillales</taxon>
        <taxon>Bacillaceae</taxon>
        <taxon>Mesobacillus</taxon>
    </lineage>
</organism>
<comment type="caution">
    <text evidence="9">The sequence shown here is derived from an EMBL/GenBank/DDBJ whole genome shotgun (WGS) entry which is preliminary data.</text>
</comment>
<dbReference type="CDD" id="cd24062">
    <property type="entry name" value="ASKHA_NBD_ROK_BsGLK-like"/>
    <property type="match status" value="1"/>
</dbReference>
<gene>
    <name evidence="9" type="ORF">EV146_10926</name>
</gene>
<dbReference type="GO" id="GO:0004340">
    <property type="term" value="F:glucokinase activity"/>
    <property type="evidence" value="ECO:0007669"/>
    <property type="project" value="UniProtKB-EC"/>
</dbReference>
<evidence type="ECO:0000256" key="6">
    <source>
        <dbReference type="ARBA" id="ARBA00022777"/>
    </source>
</evidence>
<dbReference type="EC" id="2.7.1.2" evidence="2"/>
<evidence type="ECO:0000256" key="7">
    <source>
        <dbReference type="ARBA" id="ARBA00022840"/>
    </source>
</evidence>
<keyword evidence="6 9" id="KW-0418">Kinase</keyword>
<accession>A0A4R2B962</accession>
<evidence type="ECO:0000313" key="10">
    <source>
        <dbReference type="Proteomes" id="UP000295689"/>
    </source>
</evidence>
<evidence type="ECO:0000256" key="3">
    <source>
        <dbReference type="ARBA" id="ARBA00014701"/>
    </source>
</evidence>
<dbReference type="InterPro" id="IPR049874">
    <property type="entry name" value="ROK_cs"/>
</dbReference>
<name>A0A4R2B962_9BACI</name>
<evidence type="ECO:0000256" key="2">
    <source>
        <dbReference type="ARBA" id="ARBA00012323"/>
    </source>
</evidence>
<dbReference type="GO" id="GO:0005524">
    <property type="term" value="F:ATP binding"/>
    <property type="evidence" value="ECO:0007669"/>
    <property type="project" value="UniProtKB-KW"/>
</dbReference>
<evidence type="ECO:0000256" key="5">
    <source>
        <dbReference type="ARBA" id="ARBA00022741"/>
    </source>
</evidence>
<evidence type="ECO:0000256" key="1">
    <source>
        <dbReference type="ARBA" id="ARBA00006479"/>
    </source>
</evidence>
<keyword evidence="7" id="KW-0067">ATP-binding</keyword>
<evidence type="ECO:0000256" key="4">
    <source>
        <dbReference type="ARBA" id="ARBA00022679"/>
    </source>
</evidence>
<dbReference type="RefSeq" id="WP_132008570.1">
    <property type="nucleotide sequence ID" value="NZ_JABUHM010000008.1"/>
</dbReference>